<evidence type="ECO:0000256" key="1">
    <source>
        <dbReference type="SAM" id="SignalP"/>
    </source>
</evidence>
<evidence type="ECO:0000313" key="3">
    <source>
        <dbReference type="Proteomes" id="UP001201812"/>
    </source>
</evidence>
<protein>
    <submittedName>
        <fullName evidence="2">Uncharacterized protein</fullName>
    </submittedName>
</protein>
<dbReference type="Gene3D" id="1.25.40.20">
    <property type="entry name" value="Ankyrin repeat-containing domain"/>
    <property type="match status" value="1"/>
</dbReference>
<organism evidence="2 3">
    <name type="scientific">Ditylenchus destructor</name>
    <dbReference type="NCBI Taxonomy" id="166010"/>
    <lineage>
        <taxon>Eukaryota</taxon>
        <taxon>Metazoa</taxon>
        <taxon>Ecdysozoa</taxon>
        <taxon>Nematoda</taxon>
        <taxon>Chromadorea</taxon>
        <taxon>Rhabditida</taxon>
        <taxon>Tylenchina</taxon>
        <taxon>Tylenchomorpha</taxon>
        <taxon>Sphaerularioidea</taxon>
        <taxon>Anguinidae</taxon>
        <taxon>Anguininae</taxon>
        <taxon>Ditylenchus</taxon>
    </lineage>
</organism>
<dbReference type="InterPro" id="IPR002110">
    <property type="entry name" value="Ankyrin_rpt"/>
</dbReference>
<comment type="caution">
    <text evidence="2">The sequence shown here is derived from an EMBL/GenBank/DDBJ whole genome shotgun (WGS) entry which is preliminary data.</text>
</comment>
<reference evidence="2" key="1">
    <citation type="submission" date="2022-01" db="EMBL/GenBank/DDBJ databases">
        <title>Genome Sequence Resource for Two Populations of Ditylenchus destructor, the Migratory Endoparasitic Phytonematode.</title>
        <authorList>
            <person name="Zhang H."/>
            <person name="Lin R."/>
            <person name="Xie B."/>
        </authorList>
    </citation>
    <scope>NUCLEOTIDE SEQUENCE</scope>
    <source>
        <strain evidence="2">BazhouSP</strain>
    </source>
</reference>
<keyword evidence="1" id="KW-0732">Signal</keyword>
<name>A0AAD4MP29_9BILA</name>
<proteinExistence type="predicted"/>
<accession>A0AAD4MP29</accession>
<feature type="signal peptide" evidence="1">
    <location>
        <begin position="1"/>
        <end position="21"/>
    </location>
</feature>
<dbReference type="AlphaFoldDB" id="A0AAD4MP29"/>
<feature type="chain" id="PRO_5042157233" evidence="1">
    <location>
        <begin position="22"/>
        <end position="93"/>
    </location>
</feature>
<dbReference type="Pfam" id="PF13637">
    <property type="entry name" value="Ank_4"/>
    <property type="match status" value="1"/>
</dbReference>
<sequence>MVMKTVSIVALIVSFLGCISALSETELNFLKAAAEGRAGDVQKLHEGGVSLAVKDDEGNTALHKAAIGGHPNVVITHLCIATASKGTYNQSLL</sequence>
<dbReference type="Proteomes" id="UP001201812">
    <property type="component" value="Unassembled WGS sequence"/>
</dbReference>
<evidence type="ECO:0000313" key="2">
    <source>
        <dbReference type="EMBL" id="KAI1696659.1"/>
    </source>
</evidence>
<dbReference type="InterPro" id="IPR036770">
    <property type="entry name" value="Ankyrin_rpt-contain_sf"/>
</dbReference>
<keyword evidence="3" id="KW-1185">Reference proteome</keyword>
<dbReference type="PROSITE" id="PS51257">
    <property type="entry name" value="PROKAR_LIPOPROTEIN"/>
    <property type="match status" value="1"/>
</dbReference>
<gene>
    <name evidence="2" type="ORF">DdX_18924</name>
</gene>
<dbReference type="EMBL" id="JAKKPZ010000314">
    <property type="protein sequence ID" value="KAI1696659.1"/>
    <property type="molecule type" value="Genomic_DNA"/>
</dbReference>
<dbReference type="SUPFAM" id="SSF48403">
    <property type="entry name" value="Ankyrin repeat"/>
    <property type="match status" value="1"/>
</dbReference>